<dbReference type="AlphaFoldDB" id="A0A6A8UEU2"/>
<dbReference type="Proteomes" id="UP000439678">
    <property type="component" value="Unassembled WGS sequence"/>
</dbReference>
<evidence type="ECO:0000313" key="4">
    <source>
        <dbReference type="Proteomes" id="UP000439678"/>
    </source>
</evidence>
<protein>
    <submittedName>
        <fullName evidence="3">Uncharacterized protein</fullName>
    </submittedName>
</protein>
<dbReference type="RefSeq" id="WP_155124460.1">
    <property type="nucleotide sequence ID" value="NZ_WMYN01000008.1"/>
</dbReference>
<gene>
    <name evidence="3" type="ORF">GMC65_08710</name>
</gene>
<feature type="transmembrane region" description="Helical" evidence="2">
    <location>
        <begin position="84"/>
        <end position="101"/>
    </location>
</feature>
<keyword evidence="2" id="KW-0472">Membrane</keyword>
<keyword evidence="2" id="KW-1133">Transmembrane helix</keyword>
<dbReference type="EMBL" id="WMYO01000009">
    <property type="protein sequence ID" value="MTR28421.1"/>
    <property type="molecule type" value="Genomic_DNA"/>
</dbReference>
<comment type="caution">
    <text evidence="3">The sequence shown here is derived from an EMBL/GenBank/DDBJ whole genome shotgun (WGS) entry which is preliminary data.</text>
</comment>
<proteinExistence type="predicted"/>
<evidence type="ECO:0000256" key="2">
    <source>
        <dbReference type="SAM" id="Phobius"/>
    </source>
</evidence>
<name>A0A6A8UEU2_STRSL</name>
<sequence length="436" mass="50574">MIDLKAEKSAFLSRRKNYKEFRMIGFSLPFSLPDISFTTRKDLIFIFWIIGVLGVLYYICYIFKIIGIPERKEKIWNNIKDNKLLLVAITIIVIVLIYQIIPNLLETVPALIGVGTVVELLSSGCQKTIVNKFNISEHLKENKCVFRLGIFLLLAPFIFLGLFPIMKIPNGIFSPSASDVLGYYGSLVGGAVTVLGVYWTLNYESKKSKEERKREREKEEEARKREREKEKEERKREREKEKEERKRERERFKEERRKDSLPILRFSYSPNSTPVFDGITRETTANKKSIYQIILNTSDESSVHKINENGIERGKADYKTIFPIMESGTLYIKNVGLGAAILSNVDLCRKDTKERVKNLQADTQSRYIIQPNTSLPLKMIICSNNFSKDDVLCVVFRDIYSNKYIYIISFENNFTDEEEKTIINECSVEVLPKQIK</sequence>
<feature type="region of interest" description="Disordered" evidence="1">
    <location>
        <begin position="209"/>
        <end position="254"/>
    </location>
</feature>
<feature type="transmembrane region" description="Helical" evidence="2">
    <location>
        <begin position="181"/>
        <end position="201"/>
    </location>
</feature>
<organism evidence="3 4">
    <name type="scientific">Streptococcus salivarius</name>
    <dbReference type="NCBI Taxonomy" id="1304"/>
    <lineage>
        <taxon>Bacteria</taxon>
        <taxon>Bacillati</taxon>
        <taxon>Bacillota</taxon>
        <taxon>Bacilli</taxon>
        <taxon>Lactobacillales</taxon>
        <taxon>Streptococcaceae</taxon>
        <taxon>Streptococcus</taxon>
    </lineage>
</organism>
<feature type="transmembrane region" description="Helical" evidence="2">
    <location>
        <begin position="43"/>
        <end position="63"/>
    </location>
</feature>
<feature type="transmembrane region" description="Helical" evidence="2">
    <location>
        <begin position="145"/>
        <end position="166"/>
    </location>
</feature>
<evidence type="ECO:0000313" key="3">
    <source>
        <dbReference type="EMBL" id="MTR28421.1"/>
    </source>
</evidence>
<evidence type="ECO:0000256" key="1">
    <source>
        <dbReference type="SAM" id="MobiDB-lite"/>
    </source>
</evidence>
<reference evidence="3 4" key="1">
    <citation type="journal article" date="2019" name="Nat. Med.">
        <title>A library of human gut bacterial isolates paired with longitudinal multiomics data enables mechanistic microbiome research.</title>
        <authorList>
            <person name="Poyet M."/>
            <person name="Groussin M."/>
            <person name="Gibbons S.M."/>
            <person name="Avila-Pacheco J."/>
            <person name="Jiang X."/>
            <person name="Kearney S.M."/>
            <person name="Perrotta A.R."/>
            <person name="Berdy B."/>
            <person name="Zhao S."/>
            <person name="Lieberman T.D."/>
            <person name="Swanson P.K."/>
            <person name="Smith M."/>
            <person name="Roesemann S."/>
            <person name="Alexander J.E."/>
            <person name="Rich S.A."/>
            <person name="Livny J."/>
            <person name="Vlamakis H."/>
            <person name="Clish C."/>
            <person name="Bullock K."/>
            <person name="Deik A."/>
            <person name="Scott J."/>
            <person name="Pierce K.A."/>
            <person name="Xavier R.J."/>
            <person name="Alm E.J."/>
        </authorList>
    </citation>
    <scope>NUCLEOTIDE SEQUENCE [LARGE SCALE GENOMIC DNA]</scope>
    <source>
        <strain evidence="3 4">BIOML-A4</strain>
    </source>
</reference>
<keyword evidence="2" id="KW-0812">Transmembrane</keyword>
<accession>A0A6A8UEU2</accession>
<feature type="transmembrane region" description="Helical" evidence="2">
    <location>
        <begin position="107"/>
        <end position="125"/>
    </location>
</feature>